<dbReference type="PANTHER" id="PTHR35372:SF2">
    <property type="entry name" value="SF3 HELICASE DOMAIN-CONTAINING PROTEIN"/>
    <property type="match status" value="1"/>
</dbReference>
<accession>A0A6H2ELT5</accession>
<dbReference type="SUPFAM" id="SSF52540">
    <property type="entry name" value="P-loop containing nucleoside triphosphate hydrolases"/>
    <property type="match status" value="1"/>
</dbReference>
<dbReference type="InterPro" id="IPR015330">
    <property type="entry name" value="DNA_primase/pol_bifunc_N"/>
</dbReference>
<dbReference type="AlphaFoldDB" id="A0A6H2ELT5"/>
<dbReference type="GO" id="GO:0016787">
    <property type="term" value="F:hydrolase activity"/>
    <property type="evidence" value="ECO:0007669"/>
    <property type="project" value="UniProtKB-KW"/>
</dbReference>
<dbReference type="SUPFAM" id="SSF56747">
    <property type="entry name" value="Prim-pol domain"/>
    <property type="match status" value="1"/>
</dbReference>
<dbReference type="RefSeq" id="WP_168917956.1">
    <property type="nucleotide sequence ID" value="NZ_CP050804.1"/>
</dbReference>
<keyword evidence="2" id="KW-0378">Hydrolase</keyword>
<dbReference type="InterPro" id="IPR006500">
    <property type="entry name" value="Helicase_put_C_phage/plasmid"/>
</dbReference>
<dbReference type="InterPro" id="IPR051620">
    <property type="entry name" value="ORF904-like_C"/>
</dbReference>
<keyword evidence="3" id="KW-0067">ATP-binding</keyword>
<protein>
    <submittedName>
        <fullName evidence="5">DNA primase</fullName>
    </submittedName>
</protein>
<keyword evidence="6" id="KW-1185">Reference proteome</keyword>
<dbReference type="Pfam" id="PF09250">
    <property type="entry name" value="Prim-Pol"/>
    <property type="match status" value="1"/>
</dbReference>
<dbReference type="Proteomes" id="UP000502298">
    <property type="component" value="Chromosome"/>
</dbReference>
<sequence length="822" mass="90443">MPTSIDQRAHQLWNAGISILPITPASADGDKKPALSWKRLQTSRLTETELNTWFNGTSNYGLGVVMGEVSGDLMMIELEGRGAQHLPLLTQTATDSGLGELWTRLFQWAETTPSGGWHFYIKAPGNTHGNRKLAKNKTGEVIAETRENGGYSVVAPTDGQRFHHTHNSAWAFVSESDPTMLTPFTLDELDAILTVFKTIDETPRPTKPGTPQLTITGNNARVDGVSPLDDFESKTSWNEILQPHGWTPLFTRGAETFWRRPGKTTGISASTGHANDRDRLWVWTTSTDFEAEVPYTKQGAYALLEHGGDHSKAAKYLYEKGFGEQAKRVRDATEISFDKWIREGAPAITPAPAPVAEPVAAPAPAVLEPAEYTLTDDGNALRFQDAFTSIYRYIPEHKSWSFWNGHVWDLDGADAQVAEAARNLARTFPAQDKAEQAHRRRSLGANSIRNMLALAKNAQGIYTPLTVFDTDPYLLNTPAGPVNLKTRKVTPATPKGLFMRSTTVKPDWDMPTPKWLNFLAQTFVSTDLNAGKEVTDYVQRLIGLALIGKVHEQILPFFHGTGANGKTTMLNVVQHILGTGPTGYTITSPSELLTASDRHPTEIAALAGARLAVISELEEGKRIAEAKVKQLTGGDVITARFMGKDFFTFAPSHTLIVLTNSVPETTSGGSPALWRRVRRVPFLNVVPKKDRNPNLEAELMMEAPGILAWMIDGTTKYLESGLREPVVVEQATAEYESDQDTVAQWIGSGAVDLVEPSVYSQAPAGRVYSVYERWCRVNGVQPVASNAFGRRLKPFGVNSVRSHGKRLYEGLRIQEDLDSELS</sequence>
<name>A0A6H2ELT5_9ACTO</name>
<feature type="domain" description="SF3 helicase" evidence="4">
    <location>
        <begin position="533"/>
        <end position="695"/>
    </location>
</feature>
<dbReference type="PROSITE" id="PS51206">
    <property type="entry name" value="SF3_HELICASE_1"/>
    <property type="match status" value="1"/>
</dbReference>
<dbReference type="InterPro" id="IPR014818">
    <property type="entry name" value="Phage/plasmid_primase_P4_C"/>
</dbReference>
<dbReference type="PANTHER" id="PTHR35372">
    <property type="entry name" value="ATP BINDING PROTEIN-RELATED"/>
    <property type="match status" value="1"/>
</dbReference>
<dbReference type="InterPro" id="IPR027417">
    <property type="entry name" value="P-loop_NTPase"/>
</dbReference>
<dbReference type="NCBIfam" id="TIGR01613">
    <property type="entry name" value="primase_Cterm"/>
    <property type="match status" value="1"/>
</dbReference>
<keyword evidence="1" id="KW-0547">Nucleotide-binding</keyword>
<dbReference type="EMBL" id="CP050804">
    <property type="protein sequence ID" value="QJC22022.1"/>
    <property type="molecule type" value="Genomic_DNA"/>
</dbReference>
<dbReference type="Pfam" id="PF08706">
    <property type="entry name" value="D5_N"/>
    <property type="match status" value="1"/>
</dbReference>
<dbReference type="GO" id="GO:0005524">
    <property type="term" value="F:ATP binding"/>
    <property type="evidence" value="ECO:0007669"/>
    <property type="project" value="UniProtKB-KW"/>
</dbReference>
<dbReference type="InterPro" id="IPR014015">
    <property type="entry name" value="Helicase_SF3_DNA-vir"/>
</dbReference>
<dbReference type="KEGG" id="arca:HC352_05575"/>
<evidence type="ECO:0000256" key="1">
    <source>
        <dbReference type="ARBA" id="ARBA00022741"/>
    </source>
</evidence>
<evidence type="ECO:0000313" key="6">
    <source>
        <dbReference type="Proteomes" id="UP000502298"/>
    </source>
</evidence>
<dbReference type="InterPro" id="IPR045455">
    <property type="entry name" value="NrS-1_pol-like_helicase"/>
</dbReference>
<gene>
    <name evidence="5" type="ORF">HC352_05575</name>
</gene>
<evidence type="ECO:0000313" key="5">
    <source>
        <dbReference type="EMBL" id="QJC22022.1"/>
    </source>
</evidence>
<dbReference type="Gene3D" id="3.30.720.160">
    <property type="entry name" value="Bifunctional DNA primase/polymerase, N-terminal"/>
    <property type="match status" value="1"/>
</dbReference>
<dbReference type="Gene3D" id="3.40.50.300">
    <property type="entry name" value="P-loop containing nucleotide triphosphate hydrolases"/>
    <property type="match status" value="1"/>
</dbReference>
<reference evidence="5 6" key="1">
    <citation type="submission" date="2020-03" db="EMBL/GenBank/DDBJ databases">
        <title>Complete genome of Arcanobacterium buesumensis sp. nov. strain 2701.</title>
        <authorList>
            <person name="Borowiak M."/>
            <person name="Alssahen M."/>
            <person name="Laemmler C."/>
            <person name="Malorny B."/>
            <person name="Hassan A."/>
            <person name="Prenger-Berninghoff E."/>
            <person name="Ploetz M."/>
            <person name="Abdulmawjood A."/>
        </authorList>
    </citation>
    <scope>NUCLEOTIDE SEQUENCE [LARGE SCALE GENOMIC DNA]</scope>
    <source>
        <strain evidence="5 6">2701</strain>
    </source>
</reference>
<dbReference type="SMART" id="SM00943">
    <property type="entry name" value="Prim-Pol"/>
    <property type="match status" value="1"/>
</dbReference>
<dbReference type="SMART" id="SM00885">
    <property type="entry name" value="D5_N"/>
    <property type="match status" value="1"/>
</dbReference>
<proteinExistence type="predicted"/>
<evidence type="ECO:0000256" key="2">
    <source>
        <dbReference type="ARBA" id="ARBA00022801"/>
    </source>
</evidence>
<evidence type="ECO:0000259" key="4">
    <source>
        <dbReference type="PROSITE" id="PS51206"/>
    </source>
</evidence>
<organism evidence="5 6">
    <name type="scientific">Arcanobacterium buesumense</name>
    <dbReference type="NCBI Taxonomy" id="2722751"/>
    <lineage>
        <taxon>Bacteria</taxon>
        <taxon>Bacillati</taxon>
        <taxon>Actinomycetota</taxon>
        <taxon>Actinomycetes</taxon>
        <taxon>Actinomycetales</taxon>
        <taxon>Actinomycetaceae</taxon>
        <taxon>Arcanobacterium</taxon>
    </lineage>
</organism>
<dbReference type="Pfam" id="PF19263">
    <property type="entry name" value="DUF5906"/>
    <property type="match status" value="1"/>
</dbReference>
<evidence type="ECO:0000256" key="3">
    <source>
        <dbReference type="ARBA" id="ARBA00022840"/>
    </source>
</evidence>